<keyword evidence="6" id="KW-0378">Hydrolase</keyword>
<dbReference type="GO" id="GO:0004386">
    <property type="term" value="F:helicase activity"/>
    <property type="evidence" value="ECO:0007669"/>
    <property type="project" value="UniProtKB-KW"/>
</dbReference>
<dbReference type="Proteomes" id="UP000279275">
    <property type="component" value="Unassembled WGS sequence"/>
</dbReference>
<evidence type="ECO:0000259" key="5">
    <source>
        <dbReference type="Pfam" id="PF12705"/>
    </source>
</evidence>
<feature type="region of interest" description="Disordered" evidence="4">
    <location>
        <begin position="1"/>
        <end position="24"/>
    </location>
</feature>
<dbReference type="InterPro" id="IPR011335">
    <property type="entry name" value="Restrct_endonuc-II-like"/>
</dbReference>
<dbReference type="GO" id="GO:0006281">
    <property type="term" value="P:DNA repair"/>
    <property type="evidence" value="ECO:0007669"/>
    <property type="project" value="UniProtKB-KW"/>
</dbReference>
<dbReference type="Gene3D" id="3.90.320.10">
    <property type="match status" value="1"/>
</dbReference>
<evidence type="ECO:0000256" key="4">
    <source>
        <dbReference type="SAM" id="MobiDB-lite"/>
    </source>
</evidence>
<keyword evidence="6" id="KW-0540">Nuclease</keyword>
<keyword evidence="3" id="KW-0234">DNA repair</keyword>
<dbReference type="InterPro" id="IPR011604">
    <property type="entry name" value="PDDEXK-like_dom_sf"/>
</dbReference>
<gene>
    <name evidence="6" type="ORF">EBN03_15050</name>
</gene>
<keyword evidence="2" id="KW-0067">ATP-binding</keyword>
<evidence type="ECO:0000313" key="6">
    <source>
        <dbReference type="EMBL" id="RMI32297.1"/>
    </source>
</evidence>
<reference evidence="6 7" key="1">
    <citation type="submission" date="2018-10" db="EMBL/GenBank/DDBJ databases">
        <title>Isolation from cow dung.</title>
        <authorList>
            <person name="Ling L."/>
        </authorList>
    </citation>
    <scope>NUCLEOTIDE SEQUENCE [LARGE SCALE GENOMIC DNA]</scope>
    <source>
        <strain evidence="6 7">NEAU-LL90</strain>
    </source>
</reference>
<comment type="caution">
    <text evidence="6">The sequence shown here is derived from an EMBL/GenBank/DDBJ whole genome shotgun (WGS) entry which is preliminary data.</text>
</comment>
<dbReference type="InterPro" id="IPR038726">
    <property type="entry name" value="PDDEXK_AddAB-type"/>
</dbReference>
<dbReference type="SUPFAM" id="SSF52980">
    <property type="entry name" value="Restriction endonuclease-like"/>
    <property type="match status" value="1"/>
</dbReference>
<evidence type="ECO:0000256" key="3">
    <source>
        <dbReference type="ARBA" id="ARBA00023204"/>
    </source>
</evidence>
<dbReference type="AlphaFoldDB" id="A0A3M2L3R8"/>
<keyword evidence="2" id="KW-0347">Helicase</keyword>
<protein>
    <submittedName>
        <fullName evidence="6">RecB family exonuclease</fullName>
    </submittedName>
</protein>
<organism evidence="6 7">
    <name type="scientific">Nocardia stercoris</name>
    <dbReference type="NCBI Taxonomy" id="2483361"/>
    <lineage>
        <taxon>Bacteria</taxon>
        <taxon>Bacillati</taxon>
        <taxon>Actinomycetota</taxon>
        <taxon>Actinomycetes</taxon>
        <taxon>Mycobacteriales</taxon>
        <taxon>Nocardiaceae</taxon>
        <taxon>Nocardia</taxon>
    </lineage>
</organism>
<dbReference type="OrthoDB" id="9791397at2"/>
<dbReference type="EMBL" id="RFFH01000005">
    <property type="protein sequence ID" value="RMI32297.1"/>
    <property type="molecule type" value="Genomic_DNA"/>
</dbReference>
<keyword evidence="1" id="KW-0227">DNA damage</keyword>
<accession>A0A3M2L3R8</accession>
<feature type="compositionally biased region" description="Low complexity" evidence="4">
    <location>
        <begin position="1"/>
        <end position="12"/>
    </location>
</feature>
<feature type="domain" description="PD-(D/E)XK endonuclease-like" evidence="5">
    <location>
        <begin position="21"/>
        <end position="264"/>
    </location>
</feature>
<dbReference type="RefSeq" id="WP_122188641.1">
    <property type="nucleotide sequence ID" value="NZ_RFFH01000005.1"/>
</dbReference>
<dbReference type="Pfam" id="PF12705">
    <property type="entry name" value="PDDEXK_1"/>
    <property type="match status" value="1"/>
</dbReference>
<dbReference type="GO" id="GO:0004527">
    <property type="term" value="F:exonuclease activity"/>
    <property type="evidence" value="ECO:0007669"/>
    <property type="project" value="UniProtKB-KW"/>
</dbReference>
<evidence type="ECO:0000256" key="2">
    <source>
        <dbReference type="ARBA" id="ARBA00022806"/>
    </source>
</evidence>
<evidence type="ECO:0000313" key="7">
    <source>
        <dbReference type="Proteomes" id="UP000279275"/>
    </source>
</evidence>
<keyword evidence="6" id="KW-0269">Exonuclease</keyword>
<sequence>MSTSPTTTPAPDATEERAPALSPSRAIDFKQCPLKYRFRAVDRIPERPSRYAVRGTVVHAVLESLYELPSSERDVERAAALVAPTWARLLAQEPRLAEVLDDGDTDSFVAEADRLVRGYYRLEDPTAFDPQSREELVEATTADGTPLRGYVDRIDVAPTGQLRIVDYKTGRTPSTEREGAALFQLKFYALILLRSRGILADQLRLLYLADGEILTYAPDRTELLRFEQILAALWRAVSAARESGDFPPNPGTYCRFCDFQPLCPAFGGTTPPYPAQ</sequence>
<evidence type="ECO:0000256" key="1">
    <source>
        <dbReference type="ARBA" id="ARBA00022763"/>
    </source>
</evidence>
<proteinExistence type="predicted"/>
<keyword evidence="7" id="KW-1185">Reference proteome</keyword>
<keyword evidence="2" id="KW-0547">Nucleotide-binding</keyword>
<name>A0A3M2L3R8_9NOCA</name>